<accession>A0A1G7DZI6</accession>
<dbReference type="Proteomes" id="UP000198925">
    <property type="component" value="Unassembled WGS sequence"/>
</dbReference>
<dbReference type="CDD" id="cd00570">
    <property type="entry name" value="GST_N_family"/>
    <property type="match status" value="1"/>
</dbReference>
<dbReference type="Gene3D" id="3.40.30.110">
    <property type="match status" value="2"/>
</dbReference>
<reference evidence="2 3" key="1">
    <citation type="submission" date="2016-10" db="EMBL/GenBank/DDBJ databases">
        <authorList>
            <person name="de Groot N.N."/>
        </authorList>
    </citation>
    <scope>NUCLEOTIDE SEQUENCE [LARGE SCALE GENOMIC DNA]</scope>
    <source>
        <strain evidence="2 3">CPCC 100156</strain>
    </source>
</reference>
<keyword evidence="2" id="KW-0808">Transferase</keyword>
<dbReference type="GO" id="GO:0016740">
    <property type="term" value="F:transferase activity"/>
    <property type="evidence" value="ECO:0007669"/>
    <property type="project" value="UniProtKB-KW"/>
</dbReference>
<dbReference type="PROSITE" id="PS50404">
    <property type="entry name" value="GST_NTER"/>
    <property type="match status" value="1"/>
</dbReference>
<organism evidence="2 3">
    <name type="scientific">Belnapia rosea</name>
    <dbReference type="NCBI Taxonomy" id="938405"/>
    <lineage>
        <taxon>Bacteria</taxon>
        <taxon>Pseudomonadati</taxon>
        <taxon>Pseudomonadota</taxon>
        <taxon>Alphaproteobacteria</taxon>
        <taxon>Acetobacterales</taxon>
        <taxon>Roseomonadaceae</taxon>
        <taxon>Belnapia</taxon>
    </lineage>
</organism>
<feature type="domain" description="GST N-terminal" evidence="1">
    <location>
        <begin position="2"/>
        <end position="81"/>
    </location>
</feature>
<dbReference type="Pfam" id="PF13410">
    <property type="entry name" value="GST_C_2"/>
    <property type="match status" value="1"/>
</dbReference>
<proteinExistence type="predicted"/>
<dbReference type="SUPFAM" id="SSF52833">
    <property type="entry name" value="Thioredoxin-like"/>
    <property type="match status" value="1"/>
</dbReference>
<dbReference type="SUPFAM" id="SSF47616">
    <property type="entry name" value="GST C-terminal domain-like"/>
    <property type="match status" value="1"/>
</dbReference>
<keyword evidence="3" id="KW-1185">Reference proteome</keyword>
<dbReference type="EMBL" id="FMZX01000056">
    <property type="protein sequence ID" value="SDE56586.1"/>
    <property type="molecule type" value="Genomic_DNA"/>
</dbReference>
<evidence type="ECO:0000313" key="2">
    <source>
        <dbReference type="EMBL" id="SDE56586.1"/>
    </source>
</evidence>
<evidence type="ECO:0000259" key="1">
    <source>
        <dbReference type="PROSITE" id="PS50404"/>
    </source>
</evidence>
<dbReference type="Pfam" id="PF13417">
    <property type="entry name" value="GST_N_3"/>
    <property type="match status" value="1"/>
</dbReference>
<dbReference type="AlphaFoldDB" id="A0A1G7DZI6"/>
<dbReference type="RefSeq" id="WP_090665385.1">
    <property type="nucleotide sequence ID" value="NZ_FMZX01000056.1"/>
</dbReference>
<evidence type="ECO:0000313" key="3">
    <source>
        <dbReference type="Proteomes" id="UP000198925"/>
    </source>
</evidence>
<protein>
    <submittedName>
        <fullName evidence="2">Glutathione S-transferase</fullName>
    </submittedName>
</protein>
<name>A0A1G7DZI6_9PROT</name>
<dbReference type="InterPro" id="IPR036282">
    <property type="entry name" value="Glutathione-S-Trfase_C_sf"/>
</dbReference>
<dbReference type="InterPro" id="IPR036249">
    <property type="entry name" value="Thioredoxin-like_sf"/>
</dbReference>
<gene>
    <name evidence="2" type="ORF">SAMN04487779_10567</name>
</gene>
<dbReference type="InterPro" id="IPR004045">
    <property type="entry name" value="Glutathione_S-Trfase_N"/>
</dbReference>
<sequence>MYEIILHHYPRSPYAEKIRLALGLKGLAYASVTTPAWMPKPDLMPLTGGYRRAPVLQVGADVFCDSAVILHALERLQPNPPLFPAGSEASAMTLGSAIEKALFFQAVGLVAGLAGQAYPPALLADRLACFGFSLDQAVMRPQQSLFVDRINAQLVRLQAMLADGRPYLLGAALSAADLCAYHPLWQLRRAGGDPEAARTIEMLLSPMRILQPWMERIVALGHGHPREMTGAEALAAAAAAEPMAPDEAPGAIGLHGIACGDRVQVAADDYGRDPVVGTLLAASDHAIVLRRTVPGLGEIHTHFPRVGFDVTAA</sequence>